<evidence type="ECO:0000259" key="2">
    <source>
        <dbReference type="Pfam" id="PF00534"/>
    </source>
</evidence>
<dbReference type="PANTHER" id="PTHR46401">
    <property type="entry name" value="GLYCOSYLTRANSFERASE WBBK-RELATED"/>
    <property type="match status" value="1"/>
</dbReference>
<dbReference type="Gene3D" id="3.40.50.2000">
    <property type="entry name" value="Glycogen Phosphorylase B"/>
    <property type="match status" value="2"/>
</dbReference>
<dbReference type="OrthoDB" id="9811902at2"/>
<dbReference type="Proteomes" id="UP000005150">
    <property type="component" value="Unassembled WGS sequence"/>
</dbReference>
<evidence type="ECO:0000313" key="3">
    <source>
        <dbReference type="EMBL" id="EIY62094.1"/>
    </source>
</evidence>
<reference evidence="3 4" key="1">
    <citation type="submission" date="2012-02" db="EMBL/GenBank/DDBJ databases">
        <title>The Genome Sequence of Bacteroides salyersiae CL02T12C01.</title>
        <authorList>
            <consortium name="The Broad Institute Genome Sequencing Platform"/>
            <person name="Earl A."/>
            <person name="Ward D."/>
            <person name="Feldgarden M."/>
            <person name="Gevers D."/>
            <person name="Zitomersky N.L."/>
            <person name="Coyne M.J."/>
            <person name="Comstock L.E."/>
            <person name="Young S.K."/>
            <person name="Zeng Q."/>
            <person name="Gargeya S."/>
            <person name="Fitzgerald M."/>
            <person name="Haas B."/>
            <person name="Abouelleil A."/>
            <person name="Alvarado L."/>
            <person name="Arachchi H.M."/>
            <person name="Berlin A."/>
            <person name="Chapman S.B."/>
            <person name="Gearin G."/>
            <person name="Goldberg J."/>
            <person name="Griggs A."/>
            <person name="Gujja S."/>
            <person name="Hansen M."/>
            <person name="Heiman D."/>
            <person name="Howarth C."/>
            <person name="Larimer J."/>
            <person name="Lui A."/>
            <person name="MacDonald P.J.P."/>
            <person name="McCowen C."/>
            <person name="Montmayeur A."/>
            <person name="Murphy C."/>
            <person name="Neiman D."/>
            <person name="Pearson M."/>
            <person name="Priest M."/>
            <person name="Roberts A."/>
            <person name="Saif S."/>
            <person name="Shea T."/>
            <person name="Sisk P."/>
            <person name="Stolte C."/>
            <person name="Sykes S."/>
            <person name="Wortman J."/>
            <person name="Nusbaum C."/>
            <person name="Birren B."/>
        </authorList>
    </citation>
    <scope>NUCLEOTIDE SEQUENCE [LARGE SCALE GENOMIC DNA]</scope>
    <source>
        <strain evidence="3 4">CL02T12C01</strain>
    </source>
</reference>
<evidence type="ECO:0000256" key="1">
    <source>
        <dbReference type="ARBA" id="ARBA00022679"/>
    </source>
</evidence>
<name>I9HPF8_9BACE</name>
<dbReference type="EMBL" id="AGXV01000032">
    <property type="protein sequence ID" value="EIY62094.1"/>
    <property type="molecule type" value="Genomic_DNA"/>
</dbReference>
<dbReference type="Pfam" id="PF00534">
    <property type="entry name" value="Glycos_transf_1"/>
    <property type="match status" value="1"/>
</dbReference>
<dbReference type="GeneID" id="93116919"/>
<evidence type="ECO:0000313" key="4">
    <source>
        <dbReference type="Proteomes" id="UP000005150"/>
    </source>
</evidence>
<dbReference type="SUPFAM" id="SSF53756">
    <property type="entry name" value="UDP-Glycosyltransferase/glycogen phosphorylase"/>
    <property type="match status" value="1"/>
</dbReference>
<proteinExistence type="predicted"/>
<dbReference type="CDD" id="cd03794">
    <property type="entry name" value="GT4_WbuB-like"/>
    <property type="match status" value="1"/>
</dbReference>
<comment type="caution">
    <text evidence="3">The sequence shown here is derived from an EMBL/GenBank/DDBJ whole genome shotgun (WGS) entry which is preliminary data.</text>
</comment>
<dbReference type="InterPro" id="IPR001296">
    <property type="entry name" value="Glyco_trans_1"/>
</dbReference>
<dbReference type="GO" id="GO:0009103">
    <property type="term" value="P:lipopolysaccharide biosynthetic process"/>
    <property type="evidence" value="ECO:0007669"/>
    <property type="project" value="TreeGrafter"/>
</dbReference>
<organism evidence="3 4">
    <name type="scientific">Bacteroides salyersiae CL02T12C01</name>
    <dbReference type="NCBI Taxonomy" id="997887"/>
    <lineage>
        <taxon>Bacteria</taxon>
        <taxon>Pseudomonadati</taxon>
        <taxon>Bacteroidota</taxon>
        <taxon>Bacteroidia</taxon>
        <taxon>Bacteroidales</taxon>
        <taxon>Bacteroidaceae</taxon>
        <taxon>Bacteroides</taxon>
    </lineage>
</organism>
<accession>I9HPF8</accession>
<dbReference type="PATRIC" id="fig|997887.3.peg.2822"/>
<gene>
    <name evidence="3" type="ORF">HMPREF1071_02714</name>
</gene>
<dbReference type="RefSeq" id="WP_007480612.1">
    <property type="nucleotide sequence ID" value="NZ_JH724308.1"/>
</dbReference>
<sequence length="408" mass="46689">MNVLFLTMLDNMDINRRGIYNDVMRRFRNDGHKVYIVCTVERKMGQKTYVSKDEDVKILHVRTLNLQKTNIVEKGMGQLSIEMLFKRAIKKHFAGVDFDLILYSTPPITFPKVIEYAKKVNPKAMSYLLLKDIFPQNAVDMGMLKTTGVKGLLYKLFRKKEEKLYELSDYIGCMSPANVRYVIEHNPQVDPKKVEIAPNSLELVEETEDRLRVASLGFREEILTKYGLPTDKPILIYGGNLGIPQGIPFLIECLDANADREDCHILVVGDGTYYQKLEGWYKARRPKGVTVMKGLPKVDYDKIVQACQVGLIFLDYRFTIPNFPSRLLSYLEYKMPVICATDPNCDMGAMAEENGFGYYAPSNDVKAVTETIGRILASDMKEMGEKGYEFLKKNFLVENTYNAIIKHL</sequence>
<dbReference type="PANTHER" id="PTHR46401:SF2">
    <property type="entry name" value="GLYCOSYLTRANSFERASE WBBK-RELATED"/>
    <property type="match status" value="1"/>
</dbReference>
<feature type="domain" description="Glycosyl transferase family 1" evidence="2">
    <location>
        <begin position="219"/>
        <end position="388"/>
    </location>
</feature>
<dbReference type="HOGENOM" id="CLU_009583_11_7_10"/>
<dbReference type="AlphaFoldDB" id="I9HPF8"/>
<dbReference type="GO" id="GO:0016757">
    <property type="term" value="F:glycosyltransferase activity"/>
    <property type="evidence" value="ECO:0007669"/>
    <property type="project" value="InterPro"/>
</dbReference>
<keyword evidence="4" id="KW-1185">Reference proteome</keyword>
<protein>
    <recommendedName>
        <fullName evidence="2">Glycosyl transferase family 1 domain-containing protein</fullName>
    </recommendedName>
</protein>
<keyword evidence="1" id="KW-0808">Transferase</keyword>